<dbReference type="InterPro" id="IPR011992">
    <property type="entry name" value="EF-hand-dom_pair"/>
</dbReference>
<feature type="domain" description="Ras-GEF" evidence="7">
    <location>
        <begin position="545"/>
        <end position="800"/>
    </location>
</feature>
<dbReference type="SMART" id="SM00147">
    <property type="entry name" value="RasGEF"/>
    <property type="match status" value="1"/>
</dbReference>
<feature type="compositionally biased region" description="Polar residues" evidence="4">
    <location>
        <begin position="1146"/>
        <end position="1168"/>
    </location>
</feature>
<dbReference type="SMART" id="SM00148">
    <property type="entry name" value="PLCXc"/>
    <property type="match status" value="1"/>
</dbReference>
<feature type="compositionally biased region" description="Low complexity" evidence="4">
    <location>
        <begin position="193"/>
        <end position="215"/>
    </location>
</feature>
<dbReference type="GO" id="GO:0048015">
    <property type="term" value="P:phosphatidylinositol-mediated signaling"/>
    <property type="evidence" value="ECO:0007669"/>
    <property type="project" value="TreeGrafter"/>
</dbReference>
<dbReference type="EMBL" id="JAUPFM010000019">
    <property type="protein sequence ID" value="KAK2820402.1"/>
    <property type="molecule type" value="Genomic_DNA"/>
</dbReference>
<dbReference type="GO" id="GO:0007265">
    <property type="term" value="P:Ras protein signal transduction"/>
    <property type="evidence" value="ECO:0007669"/>
    <property type="project" value="TreeGrafter"/>
</dbReference>
<dbReference type="Gene3D" id="2.60.40.150">
    <property type="entry name" value="C2 domain"/>
    <property type="match status" value="1"/>
</dbReference>
<evidence type="ECO:0000259" key="5">
    <source>
        <dbReference type="PROSITE" id="PS50004"/>
    </source>
</evidence>
<feature type="region of interest" description="Disordered" evidence="4">
    <location>
        <begin position="1"/>
        <end position="21"/>
    </location>
</feature>
<dbReference type="Pfam" id="PF00788">
    <property type="entry name" value="RA"/>
    <property type="match status" value="1"/>
</dbReference>
<dbReference type="InterPro" id="IPR001192">
    <property type="entry name" value="PI-PLC_fam"/>
</dbReference>
<dbReference type="SUPFAM" id="SSF54236">
    <property type="entry name" value="Ubiquitin-like"/>
    <property type="match status" value="2"/>
</dbReference>
<dbReference type="SMART" id="SM00239">
    <property type="entry name" value="C2"/>
    <property type="match status" value="1"/>
</dbReference>
<dbReference type="Pfam" id="PF00168">
    <property type="entry name" value="C2"/>
    <property type="match status" value="1"/>
</dbReference>
<evidence type="ECO:0000256" key="1">
    <source>
        <dbReference type="ARBA" id="ARBA00023224"/>
    </source>
</evidence>
<feature type="compositionally biased region" description="Acidic residues" evidence="4">
    <location>
        <begin position="1101"/>
        <end position="1110"/>
    </location>
</feature>
<dbReference type="FunFam" id="3.20.20.190:FF:000090">
    <property type="entry name" value="Phosphoinositide phospholipase C"/>
    <property type="match status" value="1"/>
</dbReference>
<evidence type="ECO:0000256" key="2">
    <source>
        <dbReference type="PROSITE-ProRule" id="PRU00168"/>
    </source>
</evidence>
<dbReference type="InterPro" id="IPR017946">
    <property type="entry name" value="PLC-like_Pdiesterase_TIM-brl"/>
</dbReference>
<feature type="region of interest" description="Disordered" evidence="4">
    <location>
        <begin position="798"/>
        <end position="824"/>
    </location>
</feature>
<dbReference type="Gene3D" id="3.20.20.190">
    <property type="entry name" value="Phosphatidylinositol (PI) phosphodiesterase"/>
    <property type="match status" value="1"/>
</dbReference>
<keyword evidence="3" id="KW-0378">Hydrolase</keyword>
<dbReference type="CDD" id="cd01780">
    <property type="entry name" value="RA2_PLC-epsilon"/>
    <property type="match status" value="1"/>
</dbReference>
<dbReference type="InterPro" id="IPR036964">
    <property type="entry name" value="RASGEF_cat_dom_sf"/>
</dbReference>
<dbReference type="PRINTS" id="PR00390">
    <property type="entry name" value="PHPHLIPASEC"/>
</dbReference>
<evidence type="ECO:0000259" key="8">
    <source>
        <dbReference type="PROSITE" id="PS50200"/>
    </source>
</evidence>
<dbReference type="CDD" id="cd08596">
    <property type="entry name" value="PI-PLCc_epsilon"/>
    <property type="match status" value="1"/>
</dbReference>
<dbReference type="InterPro" id="IPR000159">
    <property type="entry name" value="RA_dom"/>
</dbReference>
<dbReference type="CDD" id="cd16203">
    <property type="entry name" value="EFh_PI-PLCepsilon"/>
    <property type="match status" value="1"/>
</dbReference>
<dbReference type="Pfam" id="PF00617">
    <property type="entry name" value="RasGEF"/>
    <property type="match status" value="1"/>
</dbReference>
<dbReference type="SUPFAM" id="SSF48366">
    <property type="entry name" value="Ras GEF"/>
    <property type="match status" value="1"/>
</dbReference>
<dbReference type="InterPro" id="IPR015359">
    <property type="entry name" value="PLC_EF-hand-like"/>
</dbReference>
<dbReference type="PROSITE" id="PS50009">
    <property type="entry name" value="RASGEF_CAT"/>
    <property type="match status" value="1"/>
</dbReference>
<dbReference type="PANTHER" id="PTHR10336">
    <property type="entry name" value="PHOSPHOINOSITIDE-SPECIFIC PHOSPHOLIPASE C FAMILY PROTEIN"/>
    <property type="match status" value="1"/>
</dbReference>
<dbReference type="FunFam" id="1.10.238.10:FF:000244">
    <property type="entry name" value="Phospholipase C, epsilon 1"/>
    <property type="match status" value="1"/>
</dbReference>
<evidence type="ECO:0000256" key="3">
    <source>
        <dbReference type="RuleBase" id="RU361133"/>
    </source>
</evidence>
<dbReference type="InterPro" id="IPR028398">
    <property type="entry name" value="PLC-epsilon1_RA2"/>
</dbReference>
<dbReference type="Proteomes" id="UP001187415">
    <property type="component" value="Unassembled WGS sequence"/>
</dbReference>
<dbReference type="InterPro" id="IPR046973">
    <property type="entry name" value="PLC-epsilon1_cat"/>
</dbReference>
<dbReference type="Gene3D" id="3.10.20.90">
    <property type="entry name" value="Phosphatidylinositol 3-kinase Catalytic Subunit, Chain A, domain 1"/>
    <property type="match status" value="2"/>
</dbReference>
<keyword evidence="2" id="KW-0344">Guanine-nucleotide releasing factor</keyword>
<dbReference type="SUPFAM" id="SSF49562">
    <property type="entry name" value="C2 domain (Calcium/lipid-binding domain, CaLB)"/>
    <property type="match status" value="1"/>
</dbReference>
<feature type="region of interest" description="Disordered" evidence="4">
    <location>
        <begin position="1543"/>
        <end position="1619"/>
    </location>
</feature>
<dbReference type="InterPro" id="IPR046974">
    <property type="entry name" value="PLC_epsilon1_EF"/>
</dbReference>
<feature type="domain" description="Ras-associating" evidence="8">
    <location>
        <begin position="2131"/>
        <end position="2230"/>
    </location>
</feature>
<evidence type="ECO:0000256" key="4">
    <source>
        <dbReference type="SAM" id="MobiDB-lite"/>
    </source>
</evidence>
<dbReference type="SUPFAM" id="SSF47473">
    <property type="entry name" value="EF-hand"/>
    <property type="match status" value="1"/>
</dbReference>
<feature type="region of interest" description="Disordered" evidence="4">
    <location>
        <begin position="1042"/>
        <end position="1170"/>
    </location>
</feature>
<keyword evidence="1" id="KW-0807">Transducer</keyword>
<feature type="domain" description="C2" evidence="5">
    <location>
        <begin position="1833"/>
        <end position="1958"/>
    </location>
</feature>
<feature type="compositionally biased region" description="Polar residues" evidence="4">
    <location>
        <begin position="1047"/>
        <end position="1058"/>
    </location>
</feature>
<comment type="caution">
    <text evidence="9">The sequence shown here is derived from an EMBL/GenBank/DDBJ whole genome shotgun (WGS) entry which is preliminary data.</text>
</comment>
<name>A0AA88J218_CHASR</name>
<dbReference type="Pfam" id="PF09279">
    <property type="entry name" value="EF-hand_like"/>
    <property type="match status" value="1"/>
</dbReference>
<dbReference type="InterPro" id="IPR023578">
    <property type="entry name" value="Ras_GEF_dom_sf"/>
</dbReference>
<feature type="region of interest" description="Disordered" evidence="4">
    <location>
        <begin position="93"/>
        <end position="242"/>
    </location>
</feature>
<dbReference type="FunFam" id="3.10.20.90:FF:000086">
    <property type="entry name" value="Phosphoinositide phospholipase C"/>
    <property type="match status" value="1"/>
</dbReference>
<feature type="region of interest" description="Disordered" evidence="4">
    <location>
        <begin position="265"/>
        <end position="296"/>
    </location>
</feature>
<evidence type="ECO:0000259" key="6">
    <source>
        <dbReference type="PROSITE" id="PS50008"/>
    </source>
</evidence>
<keyword evidence="3" id="KW-0442">Lipid degradation</keyword>
<dbReference type="Pfam" id="PF00388">
    <property type="entry name" value="PI-PLC-X"/>
    <property type="match status" value="1"/>
</dbReference>
<dbReference type="FunFam" id="2.60.40.150:FF:000085">
    <property type="entry name" value="Phosphoinositide phospholipase C"/>
    <property type="match status" value="1"/>
</dbReference>
<protein>
    <recommendedName>
        <fullName evidence="3">Phosphoinositide phospholipase C</fullName>
        <ecNumber evidence="3">3.1.4.11</ecNumber>
    </recommendedName>
</protein>
<accession>A0AA88J218</accession>
<feature type="compositionally biased region" description="Low complexity" evidence="4">
    <location>
        <begin position="135"/>
        <end position="166"/>
    </location>
</feature>
<feature type="domain" description="PI-PLC Y-box" evidence="6">
    <location>
        <begin position="1737"/>
        <end position="1827"/>
    </location>
</feature>
<dbReference type="GO" id="GO:0007186">
    <property type="term" value="P:G protein-coupled receptor signaling pathway"/>
    <property type="evidence" value="ECO:0007669"/>
    <property type="project" value="TreeGrafter"/>
</dbReference>
<dbReference type="FunFam" id="3.10.20.90:FF:000238">
    <property type="entry name" value="Phosphoinositide phospholipase C"/>
    <property type="match status" value="1"/>
</dbReference>
<dbReference type="InterPro" id="IPR000909">
    <property type="entry name" value="PLipase_C_PInositol-sp_X_dom"/>
</dbReference>
<feature type="compositionally biased region" description="Polar residues" evidence="4">
    <location>
        <begin position="805"/>
        <end position="821"/>
    </location>
</feature>
<dbReference type="GO" id="GO:0004435">
    <property type="term" value="F:phosphatidylinositol-4,5-bisphosphate phospholipase C activity"/>
    <property type="evidence" value="ECO:0007669"/>
    <property type="project" value="UniProtKB-EC"/>
</dbReference>
<feature type="compositionally biased region" description="Low complexity" evidence="4">
    <location>
        <begin position="1117"/>
        <end position="1145"/>
    </location>
</feature>
<sequence>MATEGNQTRVPSPQLNGSRPCREARHVNDNQEVPQYSDQLWHLKQLSSPSLLLYRKLSCESWEGTILDEEYGSLDYSSKLLCAEEKIHPELSAGKRNDRITNAVMPKPEKSSDGPLCQLDTPAKGVDAGRNTTGSSHCSCYLSSPRSSPSPDSSPIHSPSLSSNPSQANRQHIRRSSLPVSMLPFQKSSPYLSSRCSTSSEPSSLVSSPCGSPLSTSRQQHKNGHAHRHHLKDGYSSLERLNRRPRVNKCSLEKLFLQRSSPDTMAATLGHDKRSPSGVTRNCSEHSRSDVVDGDGLPENRVDTEFVRIRKERSTVLVRRFYKNNQKVTKSVCTGTRAIVRTLPSGHISEEVWEVVDYHRIWQPSKKNMSPILMRGVDERFRVRRGMLRFVGIKLRQITNNVEDRVKLNLIHPAKKLLLSCPGCMCLWEFRCPPPTVSTGPPRPDLNPCLNPRLCHPSHPTSSRFYRACGQRTLVCSLLTGALLEATAALGARSTLLYPLLQAPNSHAVLKERQLANSMNSSSSLPPSVSGISKELAELRHLVQFPEEIACILTEQEQQLYQRVFPLDYLCFLTRDLGSPECQTKRHPNLKASLSAPAMPTQSAQRSNAVEDLVARFNEVSSWVTWLVLTAGSMEEKREVFSYLVHVAKCCWNMGNYNGVMEFLAGLRSRKVLKMWQFMDQSDIETMRSLKDAMAQHESSSEYKKVVTRALNIPGCKVVPFCGVFLKELSEALDGTASIISLKPPPDNTDDSIEFMSDFSGQPNFMSRCGPDGLHVPEKEATVSNILQIIRSCNRSLEADDPDEASTSLSSSGQSPASRNNSFRDRCRNHFTVGDLHGTELIPWYVLSLQPDVHQFLLQGATVIHYDQDSHLTARCLLRLQPDNTTLTWGKPQSGGASPPEQPLGLGQTVMAGLAEGLLDFGVVKAVFLGHRGGDVHAVCLQNKLSQLTVEENVLSLLYGLSTTDNRLLHFVAPNRTAQILHKGLSELVSANRKLKKFPDQRLQWLRRQYVSLYQEDGRYEGPTLAQAIELFGGRRWNMGTGGVEKTSAQKNSPLSINDKTKKKKKVLVRGDSGDATDDEMISRKTRSCKEGLYRNGPESDSIDQEDPEDGFPGPFALSSSKNSGLLASSSSSSSSSSMAGSSQSRPHSSPVLSGTAKSQSGAWSSRSWHGRGKGCFKGFQNLMISDSTMSFVEFVELFKSFSIRSRKDLKELFDTFAVPCSRSSQETAPLYTNLRIDDKETGLQPDLDLLTRNGSDLGLFIRTRQHMSDNQKQISDAIAAASIVTNGTGVENASLGVLGLAIPQLNDFLVNCQREHLSYDEILSIIQKFEPSSSMRQMGWMSFEGFARFLMDKDNFASRNEESQMNPQELQYPLSYYYIESSHNTYLTGHQLKGESSVELYSHVLLQGCRSVELDCWDGDDGMPVIYHGHTLTTKIPFKDVVEAINRAAFVNSDMPVILSIENHCSLPQQRKMAEIFKAVFGERLVTRFLFESDFSDDPHLPSPLQLQGRILLKNKKLKAHQAPVDILKQKAHQLAHMQAQASNGLPGVTSPGSHANEEEEEEEDEYDYDYESLSDDNILDDKPEGKSSDKADKEEQPVDEIPKRMKKADSSTQSKGKVFDMELGEEFYLPQNKKESRQIAQELSDLVIYCQAVKFPGLSTLSPAGSSRGKDRGKSRKSIFGTAPARCTTTGEVMTLSRTAGKGGSERLSWEEQQTSPVLNPSTSLSAIIRTPKCYHISSVNENAAKRLCRRYSQKLIQHTVCQLLRTYPAATRIDSTNPNPLLFWLHGVQLVALNYQTDDLPMQLNAALFEANGGCGYVLKPAVLWDRSCPLYQQFCPMERDVEKMTPATYSLTIVSGQNVCPGNSAGSPCIELDVLGMPVDSCHFRTKPIHRNTLNPMWSEHFQFSVHFEEMCFLRFAVVENNSSQTTAQRTLPLKALKPGYRHVQLRTQHNESLEVSSLFICSRRTEDGLSGSTTPSSLLFISEEKCASQHHRVTVHGAPGPEPFTVFCVTEQTTAKQLLDTVVALSENPSDYFLCEEKVPLLKERSEVKRSAQHRALAPEEEIVRLVYSWNTDEGYVGRICLKTREENLNEKNTVFEGEDEVMVGSRDGTTAGALEAGGEDDTFFVQVHEVSPEQPHTVIKAPRYSTAQDIIQQTLAKAKYSYSILSNPNPCDYVLMEEVTKDAGSKKSSAAKPLQRVLLDHECVYQAQSRWRGAGKFILKFKEQIAREDKKKVISFASELKKLTSRSRSMTTGGAADVPAQSKDDRAACCVALTELQE</sequence>
<dbReference type="InterPro" id="IPR035892">
    <property type="entry name" value="C2_domain_sf"/>
</dbReference>
<dbReference type="InterPro" id="IPR029071">
    <property type="entry name" value="Ubiquitin-like_domsf"/>
</dbReference>
<dbReference type="CDD" id="cd00275">
    <property type="entry name" value="C2_PLC_like"/>
    <property type="match status" value="1"/>
</dbReference>
<feature type="compositionally biased region" description="Polar residues" evidence="4">
    <location>
        <begin position="1"/>
        <end position="17"/>
    </location>
</feature>
<dbReference type="InterPro" id="IPR001895">
    <property type="entry name" value="RASGEF_cat_dom"/>
</dbReference>
<evidence type="ECO:0000313" key="10">
    <source>
        <dbReference type="Proteomes" id="UP001187415"/>
    </source>
</evidence>
<dbReference type="InterPro" id="IPR001711">
    <property type="entry name" value="PLipase_C_Pinositol-sp_Y"/>
</dbReference>
<dbReference type="GO" id="GO:0051209">
    <property type="term" value="P:release of sequestered calcium ion into cytosol"/>
    <property type="evidence" value="ECO:0007669"/>
    <property type="project" value="TreeGrafter"/>
</dbReference>
<keyword evidence="10" id="KW-1185">Reference proteome</keyword>
<dbReference type="SMART" id="SM00149">
    <property type="entry name" value="PLCYc"/>
    <property type="match status" value="1"/>
</dbReference>
<proteinExistence type="predicted"/>
<dbReference type="GO" id="GO:0046488">
    <property type="term" value="P:phosphatidylinositol metabolic process"/>
    <property type="evidence" value="ECO:0007669"/>
    <property type="project" value="TreeGrafter"/>
</dbReference>
<dbReference type="Gene3D" id="1.10.840.10">
    <property type="entry name" value="Ras guanine-nucleotide exchange factors catalytic domain"/>
    <property type="match status" value="1"/>
</dbReference>
<comment type="catalytic activity">
    <reaction evidence="3">
        <text>a 1,2-diacyl-sn-glycero-3-phospho-(1D-myo-inositol-4,5-bisphosphate) + H2O = 1D-myo-inositol 1,4,5-trisphosphate + a 1,2-diacyl-sn-glycerol + H(+)</text>
        <dbReference type="Rhea" id="RHEA:33179"/>
        <dbReference type="ChEBI" id="CHEBI:15377"/>
        <dbReference type="ChEBI" id="CHEBI:15378"/>
        <dbReference type="ChEBI" id="CHEBI:17815"/>
        <dbReference type="ChEBI" id="CHEBI:58456"/>
        <dbReference type="ChEBI" id="CHEBI:203600"/>
        <dbReference type="EC" id="3.1.4.11"/>
    </reaction>
</comment>
<dbReference type="EC" id="3.1.4.11" evidence="3"/>
<feature type="compositionally biased region" description="Basic and acidic residues" evidence="4">
    <location>
        <begin position="1581"/>
        <end position="1611"/>
    </location>
</feature>
<dbReference type="Gene3D" id="1.10.238.10">
    <property type="entry name" value="EF-hand"/>
    <property type="match status" value="1"/>
</dbReference>
<evidence type="ECO:0000259" key="7">
    <source>
        <dbReference type="PROSITE" id="PS50009"/>
    </source>
</evidence>
<evidence type="ECO:0000313" key="9">
    <source>
        <dbReference type="EMBL" id="KAK2820402.1"/>
    </source>
</evidence>
<dbReference type="PROSITE" id="PS50008">
    <property type="entry name" value="PIPLC_Y_DOMAIN"/>
    <property type="match status" value="1"/>
</dbReference>
<reference evidence="9" key="1">
    <citation type="submission" date="2023-07" db="EMBL/GenBank/DDBJ databases">
        <title>Chromosome-level Genome Assembly of Striped Snakehead (Channa striata).</title>
        <authorList>
            <person name="Liu H."/>
        </authorList>
    </citation>
    <scope>NUCLEOTIDE SEQUENCE</scope>
    <source>
        <strain evidence="9">Gz</strain>
        <tissue evidence="9">Muscle</tissue>
    </source>
</reference>
<keyword evidence="3" id="KW-0443">Lipid metabolism</keyword>
<organism evidence="9 10">
    <name type="scientific">Channa striata</name>
    <name type="common">Snakehead murrel</name>
    <name type="synonym">Ophicephalus striatus</name>
    <dbReference type="NCBI Taxonomy" id="64152"/>
    <lineage>
        <taxon>Eukaryota</taxon>
        <taxon>Metazoa</taxon>
        <taxon>Chordata</taxon>
        <taxon>Craniata</taxon>
        <taxon>Vertebrata</taxon>
        <taxon>Euteleostomi</taxon>
        <taxon>Actinopterygii</taxon>
        <taxon>Neopterygii</taxon>
        <taxon>Teleostei</taxon>
        <taxon>Neoteleostei</taxon>
        <taxon>Acanthomorphata</taxon>
        <taxon>Anabantaria</taxon>
        <taxon>Anabantiformes</taxon>
        <taxon>Channoidei</taxon>
        <taxon>Channidae</taxon>
        <taxon>Channa</taxon>
    </lineage>
</organism>
<feature type="compositionally biased region" description="Acidic residues" evidence="4">
    <location>
        <begin position="1559"/>
        <end position="1580"/>
    </location>
</feature>
<dbReference type="PANTHER" id="PTHR10336:SF6">
    <property type="entry name" value="1-PHOSPHATIDYLINOSITOL 4,5-BISPHOSPHATE PHOSPHODIESTERASE EPSILON-1"/>
    <property type="match status" value="1"/>
</dbReference>
<dbReference type="PROSITE" id="PS50200">
    <property type="entry name" value="RA"/>
    <property type="match status" value="1"/>
</dbReference>
<feature type="compositionally biased region" description="Basic residues" evidence="4">
    <location>
        <begin position="219"/>
        <end position="231"/>
    </location>
</feature>
<dbReference type="SUPFAM" id="SSF51695">
    <property type="entry name" value="PLC-like phosphodiesterases"/>
    <property type="match status" value="1"/>
</dbReference>
<dbReference type="SMART" id="SM00314">
    <property type="entry name" value="RA"/>
    <property type="match status" value="2"/>
</dbReference>
<dbReference type="GO" id="GO:0016042">
    <property type="term" value="P:lipid catabolic process"/>
    <property type="evidence" value="ECO:0007669"/>
    <property type="project" value="UniProtKB-KW"/>
</dbReference>
<dbReference type="PROSITE" id="PS50007">
    <property type="entry name" value="PIPLC_X_DOMAIN"/>
    <property type="match status" value="1"/>
</dbReference>
<gene>
    <name evidence="9" type="ORF">Q5P01_023361</name>
</gene>
<dbReference type="Pfam" id="PF00387">
    <property type="entry name" value="PI-PLC-Y"/>
    <property type="match status" value="1"/>
</dbReference>
<dbReference type="PROSITE" id="PS50004">
    <property type="entry name" value="C2"/>
    <property type="match status" value="1"/>
</dbReference>
<dbReference type="InterPro" id="IPR000008">
    <property type="entry name" value="C2_dom"/>
</dbReference>
<dbReference type="GO" id="GO:0005085">
    <property type="term" value="F:guanyl-nucleotide exchange factor activity"/>
    <property type="evidence" value="ECO:0007669"/>
    <property type="project" value="UniProtKB-KW"/>
</dbReference>